<sequence length="517" mass="50494">MKHHQPPTADAGAEREAGQEHEAEAAAGAEAEAPRDGSSASGGSDDGGSLRRRRRMLAWVVAGAVLLTGAGVALGASIRSPAQVAADAAPPPASVLSDRVERRVLTSSVVVRGTVAAEQVLTVSPGAAAAAGGGGKPVVTRVAKQPGAAVQAGEVLVEVSGRPVFALAGALPVYRDLKPGATGKDVGQLQAGLRALGHSTGKDPSGTYGPGTKAAVTNLYTALGYAPRPADPGDAERLQAAEDAADAAKRQVMTAKTALAKAKEAVGADTAEAQQQLAFAQADLAKAAGRLEAARAAAGPMVPADELVFLKGFPARVDAVRAGVGEPVPDGLLVLSAGAPVIRSALPAHQRELVKPGMKVEALSEATGLAAAGTVASVADAPAPAAAGSGGSGPGAAQPGGGPDGAPGGAPDPGGYALTVTPDKALDPRLAGQGVRLTVTAASSGEPVLVVPLSAVSAGADGRTTVTVLGADPADTAARRRVEVRAGMSADGMVQVEAVGGGALADGDRVLVARAAP</sequence>
<dbReference type="PANTHER" id="PTHR30469">
    <property type="entry name" value="MULTIDRUG RESISTANCE PROTEIN MDTA"/>
    <property type="match status" value="1"/>
</dbReference>
<keyword evidence="5" id="KW-1185">Reference proteome</keyword>
<keyword evidence="3" id="KW-1133">Transmembrane helix</keyword>
<feature type="compositionally biased region" description="Gly residues" evidence="2">
    <location>
        <begin position="388"/>
        <end position="412"/>
    </location>
</feature>
<dbReference type="InterPro" id="IPR036366">
    <property type="entry name" value="PGBDSf"/>
</dbReference>
<feature type="region of interest" description="Disordered" evidence="2">
    <location>
        <begin position="383"/>
        <end position="421"/>
    </location>
</feature>
<keyword evidence="3" id="KW-0472">Membrane</keyword>
<dbReference type="Gene3D" id="2.40.420.20">
    <property type="match status" value="1"/>
</dbReference>
<protein>
    <submittedName>
        <fullName evidence="4">Peptidoglycan-binding protein</fullName>
    </submittedName>
</protein>
<dbReference type="InterPro" id="IPR036365">
    <property type="entry name" value="PGBD-like_sf"/>
</dbReference>
<feature type="compositionally biased region" description="Basic and acidic residues" evidence="2">
    <location>
        <begin position="12"/>
        <end position="24"/>
    </location>
</feature>
<dbReference type="EMBL" id="JBIUYY010000007">
    <property type="protein sequence ID" value="MFJ2822915.1"/>
    <property type="molecule type" value="Genomic_DNA"/>
</dbReference>
<evidence type="ECO:0000313" key="4">
    <source>
        <dbReference type="EMBL" id="MFJ2822915.1"/>
    </source>
</evidence>
<dbReference type="PANTHER" id="PTHR30469:SF15">
    <property type="entry name" value="HLYD FAMILY OF SECRETION PROTEINS"/>
    <property type="match status" value="1"/>
</dbReference>
<feature type="region of interest" description="Disordered" evidence="2">
    <location>
        <begin position="1"/>
        <end position="50"/>
    </location>
</feature>
<reference evidence="4 5" key="1">
    <citation type="submission" date="2024-10" db="EMBL/GenBank/DDBJ databases">
        <title>The Natural Products Discovery Center: Release of the First 8490 Sequenced Strains for Exploring Actinobacteria Biosynthetic Diversity.</title>
        <authorList>
            <person name="Kalkreuter E."/>
            <person name="Kautsar S.A."/>
            <person name="Yang D."/>
            <person name="Bader C.D."/>
            <person name="Teijaro C.N."/>
            <person name="Fluegel L."/>
            <person name="Davis C.M."/>
            <person name="Simpson J.R."/>
            <person name="Lauterbach L."/>
            <person name="Steele A.D."/>
            <person name="Gui C."/>
            <person name="Meng S."/>
            <person name="Li G."/>
            <person name="Viehrig K."/>
            <person name="Ye F."/>
            <person name="Su P."/>
            <person name="Kiefer A.F."/>
            <person name="Nichols A."/>
            <person name="Cepeda A.J."/>
            <person name="Yan W."/>
            <person name="Fan B."/>
            <person name="Jiang Y."/>
            <person name="Adhikari A."/>
            <person name="Zheng C.-J."/>
            <person name="Schuster L."/>
            <person name="Cowan T.M."/>
            <person name="Smanski M.J."/>
            <person name="Chevrette M.G."/>
            <person name="De Carvalho L.P.S."/>
            <person name="Shen B."/>
        </authorList>
    </citation>
    <scope>NUCLEOTIDE SEQUENCE [LARGE SCALE GENOMIC DNA]</scope>
    <source>
        <strain evidence="4 5">NPDC087220</strain>
    </source>
</reference>
<evidence type="ECO:0000256" key="1">
    <source>
        <dbReference type="SAM" id="Coils"/>
    </source>
</evidence>
<dbReference type="RefSeq" id="WP_402381926.1">
    <property type="nucleotide sequence ID" value="NZ_JBIUYY010000007.1"/>
</dbReference>
<proteinExistence type="predicted"/>
<feature type="compositionally biased region" description="Low complexity" evidence="2">
    <location>
        <begin position="25"/>
        <end position="43"/>
    </location>
</feature>
<gene>
    <name evidence="4" type="ORF">ACIO7M_17625</name>
</gene>
<dbReference type="Proteomes" id="UP001617351">
    <property type="component" value="Unassembled WGS sequence"/>
</dbReference>
<organism evidence="4 5">
    <name type="scientific">Streptomyces toxytricini</name>
    <name type="common">Actinomyces toxytricini</name>
    <dbReference type="NCBI Taxonomy" id="67369"/>
    <lineage>
        <taxon>Bacteria</taxon>
        <taxon>Bacillati</taxon>
        <taxon>Actinomycetota</taxon>
        <taxon>Actinomycetes</taxon>
        <taxon>Kitasatosporales</taxon>
        <taxon>Streptomycetaceae</taxon>
        <taxon>Streptomyces</taxon>
    </lineage>
</organism>
<accession>A0ABW8EI55</accession>
<evidence type="ECO:0000256" key="3">
    <source>
        <dbReference type="SAM" id="Phobius"/>
    </source>
</evidence>
<dbReference type="SUPFAM" id="SSF47090">
    <property type="entry name" value="PGBD-like"/>
    <property type="match status" value="1"/>
</dbReference>
<name>A0ABW8EI55_STRT5</name>
<keyword evidence="3" id="KW-0812">Transmembrane</keyword>
<feature type="coiled-coil region" evidence="1">
    <location>
        <begin position="238"/>
        <end position="297"/>
    </location>
</feature>
<comment type="caution">
    <text evidence="4">The sequence shown here is derived from an EMBL/GenBank/DDBJ whole genome shotgun (WGS) entry which is preliminary data.</text>
</comment>
<evidence type="ECO:0000256" key="2">
    <source>
        <dbReference type="SAM" id="MobiDB-lite"/>
    </source>
</evidence>
<evidence type="ECO:0000313" key="5">
    <source>
        <dbReference type="Proteomes" id="UP001617351"/>
    </source>
</evidence>
<dbReference type="Gene3D" id="1.10.101.10">
    <property type="entry name" value="PGBD-like superfamily/PGBD"/>
    <property type="match status" value="1"/>
</dbReference>
<keyword evidence="1" id="KW-0175">Coiled coil</keyword>
<feature type="transmembrane region" description="Helical" evidence="3">
    <location>
        <begin position="57"/>
        <end position="78"/>
    </location>
</feature>